<reference evidence="15" key="1">
    <citation type="submission" date="2021-02" db="EMBL/GenBank/DDBJ databases">
        <authorList>
            <person name="Nowell W R."/>
        </authorList>
    </citation>
    <scope>NUCLEOTIDE SEQUENCE</scope>
</reference>
<keyword evidence="7" id="KW-0472">Membrane</keyword>
<gene>
    <name evidence="14" type="ORF">BYL167_LOCUS73312</name>
    <name evidence="15" type="ORF">GIL414_LOCUS84461</name>
</gene>
<evidence type="ECO:0000256" key="8">
    <source>
        <dbReference type="ARBA" id="ARBA00023157"/>
    </source>
</evidence>
<dbReference type="PROSITE" id="PS01187">
    <property type="entry name" value="EGF_CA"/>
    <property type="match status" value="1"/>
</dbReference>
<protein>
    <recommendedName>
        <fullName evidence="13">EGF-like domain-containing protein</fullName>
    </recommendedName>
</protein>
<keyword evidence="9" id="KW-0675">Receptor</keyword>
<comment type="caution">
    <text evidence="15">The sequence shown here is derived from an EMBL/GenBank/DDBJ whole genome shotgun (WGS) entry which is preliminary data.</text>
</comment>
<organism evidence="15 16">
    <name type="scientific">Rotaria magnacalcarata</name>
    <dbReference type="NCBI Taxonomy" id="392030"/>
    <lineage>
        <taxon>Eukaryota</taxon>
        <taxon>Metazoa</taxon>
        <taxon>Spiralia</taxon>
        <taxon>Gnathifera</taxon>
        <taxon>Rotifera</taxon>
        <taxon>Eurotatoria</taxon>
        <taxon>Bdelloidea</taxon>
        <taxon>Philodinida</taxon>
        <taxon>Philodinidae</taxon>
        <taxon>Rotaria</taxon>
    </lineage>
</organism>
<dbReference type="InterPro" id="IPR002172">
    <property type="entry name" value="LDrepeatLR_classA_rpt"/>
</dbReference>
<keyword evidence="4" id="KW-0812">Transmembrane</keyword>
<dbReference type="InterPro" id="IPR000152">
    <property type="entry name" value="EGF-type_Asp/Asn_hydroxyl_site"/>
</dbReference>
<proteinExistence type="predicted"/>
<dbReference type="Pfam" id="PF00057">
    <property type="entry name" value="Ldl_recept_a"/>
    <property type="match status" value="1"/>
</dbReference>
<keyword evidence="3" id="KW-0254">Endocytosis</keyword>
<evidence type="ECO:0000313" key="14">
    <source>
        <dbReference type="EMBL" id="CAF5155509.1"/>
    </source>
</evidence>
<evidence type="ECO:0000256" key="12">
    <source>
        <dbReference type="PROSITE-ProRule" id="PRU00124"/>
    </source>
</evidence>
<dbReference type="PANTHER" id="PTHR22722">
    <property type="entry name" value="LOW-DENSITY LIPOPROTEIN RECEPTOR-RELATED PROTEIN 2-RELATED"/>
    <property type="match status" value="1"/>
</dbReference>
<evidence type="ECO:0000256" key="2">
    <source>
        <dbReference type="ARBA" id="ARBA00022536"/>
    </source>
</evidence>
<feature type="disulfide bond" evidence="12">
    <location>
        <begin position="32"/>
        <end position="47"/>
    </location>
</feature>
<dbReference type="AlphaFoldDB" id="A0A8S3JMS6"/>
<dbReference type="FunFam" id="2.10.25.10:FF:000009">
    <property type="entry name" value="Low-density lipoprotein receptor isoform 1"/>
    <property type="match status" value="1"/>
</dbReference>
<dbReference type="SMART" id="SM00181">
    <property type="entry name" value="EGF"/>
    <property type="match status" value="2"/>
</dbReference>
<dbReference type="SUPFAM" id="SSF57196">
    <property type="entry name" value="EGF/Laminin"/>
    <property type="match status" value="2"/>
</dbReference>
<keyword evidence="10" id="KW-0325">Glycoprotein</keyword>
<dbReference type="InterPro" id="IPR051221">
    <property type="entry name" value="LDLR-related"/>
</dbReference>
<dbReference type="Proteomes" id="UP000681720">
    <property type="component" value="Unassembled WGS sequence"/>
</dbReference>
<dbReference type="Gene3D" id="2.10.25.10">
    <property type="entry name" value="Laminin"/>
    <property type="match status" value="2"/>
</dbReference>
<dbReference type="CDD" id="cd00112">
    <property type="entry name" value="LDLa"/>
    <property type="match status" value="1"/>
</dbReference>
<evidence type="ECO:0000256" key="3">
    <source>
        <dbReference type="ARBA" id="ARBA00022583"/>
    </source>
</evidence>
<dbReference type="PROSITE" id="PS00010">
    <property type="entry name" value="ASX_HYDROXYL"/>
    <property type="match status" value="1"/>
</dbReference>
<comment type="subcellular location">
    <subcellularLocation>
        <location evidence="1">Membrane</location>
        <topology evidence="1">Single-pass type I membrane protein</topology>
    </subcellularLocation>
</comment>
<dbReference type="GO" id="GO:0005509">
    <property type="term" value="F:calcium ion binding"/>
    <property type="evidence" value="ECO:0007669"/>
    <property type="project" value="InterPro"/>
</dbReference>
<evidence type="ECO:0000256" key="9">
    <source>
        <dbReference type="ARBA" id="ARBA00023170"/>
    </source>
</evidence>
<evidence type="ECO:0000256" key="11">
    <source>
        <dbReference type="PROSITE-ProRule" id="PRU00076"/>
    </source>
</evidence>
<keyword evidence="8 12" id="KW-1015">Disulfide bond</keyword>
<dbReference type="PROSITE" id="PS01209">
    <property type="entry name" value="LDLRA_1"/>
    <property type="match status" value="1"/>
</dbReference>
<evidence type="ECO:0000313" key="16">
    <source>
        <dbReference type="Proteomes" id="UP000681720"/>
    </source>
</evidence>
<name>A0A8S3JMS6_9BILA</name>
<dbReference type="InterPro" id="IPR001881">
    <property type="entry name" value="EGF-like_Ca-bd_dom"/>
</dbReference>
<dbReference type="EMBL" id="CAJOBJ010366395">
    <property type="protein sequence ID" value="CAF5221257.1"/>
    <property type="molecule type" value="Genomic_DNA"/>
</dbReference>
<feature type="non-terminal residue" evidence="15">
    <location>
        <position position="1"/>
    </location>
</feature>
<evidence type="ECO:0000259" key="13">
    <source>
        <dbReference type="PROSITE" id="PS50026"/>
    </source>
</evidence>
<keyword evidence="5" id="KW-0677">Repeat</keyword>
<keyword evidence="6" id="KW-1133">Transmembrane helix</keyword>
<sequence length="155" mass="17299">IHGVCQSKNQPLACSEFHCTHTNLCIRYTDLCDEIDDCGDASDELSCHHNTTLTCANQTSHCDQRCHDLPNGRGIVCSCNTGYKFNKESLKCEDINECENVTLNYCSQICINIKGSYQCECATGFEPSGTNRSDCHAAGKTFDKIYNILEYFLQS</sequence>
<dbReference type="PROSITE" id="PS50026">
    <property type="entry name" value="EGF_3"/>
    <property type="match status" value="1"/>
</dbReference>
<dbReference type="InterPro" id="IPR049883">
    <property type="entry name" value="NOTCH1_EGF-like"/>
</dbReference>
<dbReference type="InterPro" id="IPR023415">
    <property type="entry name" value="LDLR_class-A_CS"/>
</dbReference>
<evidence type="ECO:0000256" key="1">
    <source>
        <dbReference type="ARBA" id="ARBA00004479"/>
    </source>
</evidence>
<keyword evidence="2 11" id="KW-0245">EGF-like domain</keyword>
<dbReference type="InterPro" id="IPR018097">
    <property type="entry name" value="EGF_Ca-bd_CS"/>
</dbReference>
<evidence type="ECO:0000256" key="4">
    <source>
        <dbReference type="ARBA" id="ARBA00022692"/>
    </source>
</evidence>
<dbReference type="InterPro" id="IPR036055">
    <property type="entry name" value="LDL_receptor-like_sf"/>
</dbReference>
<feature type="domain" description="EGF-like" evidence="13">
    <location>
        <begin position="94"/>
        <end position="136"/>
    </location>
</feature>
<accession>A0A8S3JMS6</accession>
<dbReference type="CDD" id="cd00054">
    <property type="entry name" value="EGF_CA"/>
    <property type="match status" value="1"/>
</dbReference>
<dbReference type="InterPro" id="IPR000742">
    <property type="entry name" value="EGF"/>
</dbReference>
<dbReference type="PANTHER" id="PTHR22722:SF15">
    <property type="entry name" value="LOW-DENSITY LIPOPROTEIN RECEPTOR-RELATED"/>
    <property type="match status" value="1"/>
</dbReference>
<dbReference type="PROSITE" id="PS50068">
    <property type="entry name" value="LDLRA_2"/>
    <property type="match status" value="1"/>
</dbReference>
<dbReference type="GO" id="GO:0042562">
    <property type="term" value="F:hormone binding"/>
    <property type="evidence" value="ECO:0007669"/>
    <property type="project" value="TreeGrafter"/>
</dbReference>
<dbReference type="EMBL" id="CAJOBH010261146">
    <property type="protein sequence ID" value="CAF5155509.1"/>
    <property type="molecule type" value="Genomic_DNA"/>
</dbReference>
<evidence type="ECO:0000256" key="7">
    <source>
        <dbReference type="ARBA" id="ARBA00023136"/>
    </source>
</evidence>
<dbReference type="Proteomes" id="UP000681967">
    <property type="component" value="Unassembled WGS sequence"/>
</dbReference>
<dbReference type="GO" id="GO:0043235">
    <property type="term" value="C:receptor complex"/>
    <property type="evidence" value="ECO:0007669"/>
    <property type="project" value="TreeGrafter"/>
</dbReference>
<dbReference type="SMART" id="SM00192">
    <property type="entry name" value="LDLa"/>
    <property type="match status" value="1"/>
</dbReference>
<dbReference type="GO" id="GO:0016324">
    <property type="term" value="C:apical plasma membrane"/>
    <property type="evidence" value="ECO:0007669"/>
    <property type="project" value="TreeGrafter"/>
</dbReference>
<comment type="caution">
    <text evidence="11">Lacks conserved residue(s) required for the propagation of feature annotation.</text>
</comment>
<evidence type="ECO:0000313" key="15">
    <source>
        <dbReference type="EMBL" id="CAF5221257.1"/>
    </source>
</evidence>
<dbReference type="SUPFAM" id="SSF57424">
    <property type="entry name" value="LDL receptor-like module"/>
    <property type="match status" value="1"/>
</dbReference>
<dbReference type="GO" id="GO:0006898">
    <property type="term" value="P:receptor-mediated endocytosis"/>
    <property type="evidence" value="ECO:0007669"/>
    <property type="project" value="TreeGrafter"/>
</dbReference>
<evidence type="ECO:0000256" key="6">
    <source>
        <dbReference type="ARBA" id="ARBA00022989"/>
    </source>
</evidence>
<dbReference type="Gene3D" id="4.10.400.10">
    <property type="entry name" value="Low-density Lipoprotein Receptor"/>
    <property type="match status" value="1"/>
</dbReference>
<evidence type="ECO:0000256" key="5">
    <source>
        <dbReference type="ARBA" id="ARBA00022737"/>
    </source>
</evidence>
<dbReference type="SMART" id="SM00179">
    <property type="entry name" value="EGF_CA"/>
    <property type="match status" value="1"/>
</dbReference>
<evidence type="ECO:0000256" key="10">
    <source>
        <dbReference type="ARBA" id="ARBA00023180"/>
    </source>
</evidence>
<dbReference type="Pfam" id="PF07645">
    <property type="entry name" value="EGF_CA"/>
    <property type="match status" value="1"/>
</dbReference>